<dbReference type="EMBL" id="JADFTS010000004">
    <property type="protein sequence ID" value="KAF9609440.1"/>
    <property type="molecule type" value="Genomic_DNA"/>
</dbReference>
<dbReference type="InterPro" id="IPR016072">
    <property type="entry name" value="Skp1_comp_dimer"/>
</dbReference>
<dbReference type="AlphaFoldDB" id="A0A835HYU3"/>
<reference evidence="5 6" key="1">
    <citation type="submission" date="2020-10" db="EMBL/GenBank/DDBJ databases">
        <title>The Coptis chinensis genome and diversification of protoberbering-type alkaloids.</title>
        <authorList>
            <person name="Wang B."/>
            <person name="Shu S."/>
            <person name="Song C."/>
            <person name="Liu Y."/>
        </authorList>
    </citation>
    <scope>NUCLEOTIDE SEQUENCE [LARGE SCALE GENOMIC DNA]</scope>
    <source>
        <strain evidence="5">HL-2020</strain>
        <tissue evidence="5">Leaf</tissue>
    </source>
</reference>
<dbReference type="InterPro" id="IPR046960">
    <property type="entry name" value="PPR_At4g14850-like_plant"/>
</dbReference>
<dbReference type="Gene3D" id="3.30.710.10">
    <property type="entry name" value="Potassium Channel Kv1.1, Chain A"/>
    <property type="match status" value="1"/>
</dbReference>
<evidence type="ECO:0000313" key="6">
    <source>
        <dbReference type="Proteomes" id="UP000631114"/>
    </source>
</evidence>
<dbReference type="NCBIfam" id="TIGR00756">
    <property type="entry name" value="PPR"/>
    <property type="match status" value="3"/>
</dbReference>
<dbReference type="GO" id="GO:0006511">
    <property type="term" value="P:ubiquitin-dependent protein catabolic process"/>
    <property type="evidence" value="ECO:0007669"/>
    <property type="project" value="InterPro"/>
</dbReference>
<dbReference type="GO" id="GO:0009451">
    <property type="term" value="P:RNA modification"/>
    <property type="evidence" value="ECO:0007669"/>
    <property type="project" value="InterPro"/>
</dbReference>
<feature type="repeat" description="PPR" evidence="3">
    <location>
        <begin position="75"/>
        <end position="109"/>
    </location>
</feature>
<proteinExistence type="predicted"/>
<dbReference type="InterPro" id="IPR046848">
    <property type="entry name" value="E_motif"/>
</dbReference>
<dbReference type="OrthoDB" id="185373at2759"/>
<keyword evidence="6" id="KW-1185">Reference proteome</keyword>
<dbReference type="FunFam" id="1.25.40.10:FF:000348">
    <property type="entry name" value="Pentatricopeptide repeat-containing protein chloroplastic"/>
    <property type="match status" value="1"/>
</dbReference>
<dbReference type="PANTHER" id="PTHR47926:SF436">
    <property type="entry name" value="PENTATRICOPEPTIDE REPEAT-CONTAINING PROTEIN ELI1, CHLOROPLASTIC-LIKE ISOFORM X2"/>
    <property type="match status" value="1"/>
</dbReference>
<protein>
    <recommendedName>
        <fullName evidence="4">SKP1 component dimerisation domain-containing protein</fullName>
    </recommendedName>
</protein>
<evidence type="ECO:0000259" key="4">
    <source>
        <dbReference type="Pfam" id="PF01466"/>
    </source>
</evidence>
<organism evidence="5 6">
    <name type="scientific">Coptis chinensis</name>
    <dbReference type="NCBI Taxonomy" id="261450"/>
    <lineage>
        <taxon>Eukaryota</taxon>
        <taxon>Viridiplantae</taxon>
        <taxon>Streptophyta</taxon>
        <taxon>Embryophyta</taxon>
        <taxon>Tracheophyta</taxon>
        <taxon>Spermatophyta</taxon>
        <taxon>Magnoliopsida</taxon>
        <taxon>Ranunculales</taxon>
        <taxon>Ranunculaceae</taxon>
        <taxon>Coptidoideae</taxon>
        <taxon>Coptis</taxon>
    </lineage>
</organism>
<evidence type="ECO:0000313" key="5">
    <source>
        <dbReference type="EMBL" id="KAF9609440.1"/>
    </source>
</evidence>
<keyword evidence="2" id="KW-0677">Repeat</keyword>
<dbReference type="InterPro" id="IPR011333">
    <property type="entry name" value="SKP1/BTB/POZ_sf"/>
</dbReference>
<comment type="caution">
    <text evidence="5">The sequence shown here is derived from an EMBL/GenBank/DDBJ whole genome shotgun (WGS) entry which is preliminary data.</text>
</comment>
<sequence length="443" mass="49140">MRRLLIPLDAYTFPFVLKACTHFNDLLLGKTLHSQVIKFGFGGDMFVCNTLIHFYSNVGCLVDAKLLFEESVEKDVVSYNALINGFVKGGDVSGARKVFDEMLVRDNVSWGTLLTGYAQTNQCNEAIGMFKCMIDLGVKPDNVALVSVLSACAQCGALEEGKRIHNYIQRNGVQCTVFLLTALVDMYAKCGCLSVAREIFYSSSNKNLFTWNAMLVGLSMHGLGELTLEYFSKMLDKGVQPDGVSFLGVLVGCTHVGLVDKARQFFNEMEAVYGVQRELKHYGCMADLLGRAGLIKEAMEMIEGMPMKADVFVWGGLLGGCRIHGNVEVAEIAAQRLMELDPEDGGVYTVMANIYATERRWEDVAKMRKLMNGRKISMNTACSSIQINAMLVQCLLDYYCQEIANNNGNMGPEKFERTFASNDFTLEEVAAIHDKNHWALGYS</sequence>
<dbReference type="PROSITE" id="PS51375">
    <property type="entry name" value="PPR"/>
    <property type="match status" value="2"/>
</dbReference>
<gene>
    <name evidence="5" type="ORF">IFM89_016240</name>
</gene>
<dbReference type="GO" id="GO:0003723">
    <property type="term" value="F:RNA binding"/>
    <property type="evidence" value="ECO:0007669"/>
    <property type="project" value="InterPro"/>
</dbReference>
<feature type="repeat" description="PPR" evidence="3">
    <location>
        <begin position="207"/>
        <end position="241"/>
    </location>
</feature>
<dbReference type="Pfam" id="PF13041">
    <property type="entry name" value="PPR_2"/>
    <property type="match status" value="1"/>
</dbReference>
<accession>A0A835HYU3</accession>
<dbReference type="Pfam" id="PF20431">
    <property type="entry name" value="E_motif"/>
    <property type="match status" value="1"/>
</dbReference>
<evidence type="ECO:0000256" key="3">
    <source>
        <dbReference type="PROSITE-ProRule" id="PRU00708"/>
    </source>
</evidence>
<comment type="pathway">
    <text evidence="1">Protein modification; protein ubiquitination.</text>
</comment>
<feature type="domain" description="SKP1 component dimerisation" evidence="4">
    <location>
        <begin position="395"/>
        <end position="439"/>
    </location>
</feature>
<evidence type="ECO:0000256" key="1">
    <source>
        <dbReference type="ARBA" id="ARBA00004906"/>
    </source>
</evidence>
<name>A0A835HYU3_9MAGN</name>
<dbReference type="Gene3D" id="1.25.40.10">
    <property type="entry name" value="Tetratricopeptide repeat domain"/>
    <property type="match status" value="3"/>
</dbReference>
<dbReference type="Proteomes" id="UP000631114">
    <property type="component" value="Unassembled WGS sequence"/>
</dbReference>
<evidence type="ECO:0000256" key="2">
    <source>
        <dbReference type="ARBA" id="ARBA00022737"/>
    </source>
</evidence>
<dbReference type="Pfam" id="PF12854">
    <property type="entry name" value="PPR_1"/>
    <property type="match status" value="1"/>
</dbReference>
<dbReference type="InterPro" id="IPR002885">
    <property type="entry name" value="PPR_rpt"/>
</dbReference>
<dbReference type="InterPro" id="IPR011990">
    <property type="entry name" value="TPR-like_helical_dom_sf"/>
</dbReference>
<dbReference type="Pfam" id="PF01466">
    <property type="entry name" value="Skp1"/>
    <property type="match status" value="1"/>
</dbReference>
<dbReference type="FunFam" id="1.25.40.10:FF:000090">
    <property type="entry name" value="Pentatricopeptide repeat-containing protein, chloroplastic"/>
    <property type="match status" value="1"/>
</dbReference>
<dbReference type="PANTHER" id="PTHR47926">
    <property type="entry name" value="PENTATRICOPEPTIDE REPEAT-CONTAINING PROTEIN"/>
    <property type="match status" value="1"/>
</dbReference>
<dbReference type="Pfam" id="PF01535">
    <property type="entry name" value="PPR"/>
    <property type="match status" value="4"/>
</dbReference>